<accession>A0A931E8J3</accession>
<dbReference type="InterPro" id="IPR051423">
    <property type="entry name" value="CD225/Dispanin"/>
</dbReference>
<dbReference type="Proteomes" id="UP000628448">
    <property type="component" value="Unassembled WGS sequence"/>
</dbReference>
<keyword evidence="2 5" id="KW-0812">Transmembrane</keyword>
<evidence type="ECO:0000313" key="7">
    <source>
        <dbReference type="Proteomes" id="UP000628448"/>
    </source>
</evidence>
<feature type="transmembrane region" description="Helical" evidence="5">
    <location>
        <begin position="71"/>
        <end position="93"/>
    </location>
</feature>
<dbReference type="GO" id="GO:0016020">
    <property type="term" value="C:membrane"/>
    <property type="evidence" value="ECO:0007669"/>
    <property type="project" value="UniProtKB-SubCell"/>
</dbReference>
<keyword evidence="4 5" id="KW-0472">Membrane</keyword>
<dbReference type="AlphaFoldDB" id="A0A931E8J3"/>
<dbReference type="PANTHER" id="PTHR14948:SF25">
    <property type="entry name" value="DUF4190 DOMAIN-CONTAINING PROTEIN"/>
    <property type="match status" value="1"/>
</dbReference>
<comment type="subcellular location">
    <subcellularLocation>
        <location evidence="1">Membrane</location>
    </subcellularLocation>
</comment>
<dbReference type="EMBL" id="JADWYR010000002">
    <property type="protein sequence ID" value="MBG9377093.1"/>
    <property type="molecule type" value="Genomic_DNA"/>
</dbReference>
<dbReference type="InterPro" id="IPR007593">
    <property type="entry name" value="CD225/Dispanin_fam"/>
</dbReference>
<organism evidence="6 7">
    <name type="scientific">Panacibacter microcysteis</name>
    <dbReference type="NCBI Taxonomy" id="2793269"/>
    <lineage>
        <taxon>Bacteria</taxon>
        <taxon>Pseudomonadati</taxon>
        <taxon>Bacteroidota</taxon>
        <taxon>Chitinophagia</taxon>
        <taxon>Chitinophagales</taxon>
        <taxon>Chitinophagaceae</taxon>
        <taxon>Panacibacter</taxon>
    </lineage>
</organism>
<gene>
    <name evidence="6" type="ORF">I5907_12690</name>
</gene>
<evidence type="ECO:0000256" key="4">
    <source>
        <dbReference type="ARBA" id="ARBA00023136"/>
    </source>
</evidence>
<protein>
    <submittedName>
        <fullName evidence="6">CD225/dispanin family protein</fullName>
    </submittedName>
</protein>
<comment type="caution">
    <text evidence="6">The sequence shown here is derived from an EMBL/GenBank/DDBJ whole genome shotgun (WGS) entry which is preliminary data.</text>
</comment>
<evidence type="ECO:0000313" key="6">
    <source>
        <dbReference type="EMBL" id="MBG9377093.1"/>
    </source>
</evidence>
<sequence length="102" mass="11306">MENYSNQPYQQQPVSPPKNWLVEAILVTIFCCQIIGIVAIVFAAQVNSKFAAGDYAGAQSASKDAGKWTKIAFFVGIAWVALCLLWIFFWGGLAMMSNRYGY</sequence>
<proteinExistence type="predicted"/>
<evidence type="ECO:0000256" key="5">
    <source>
        <dbReference type="SAM" id="Phobius"/>
    </source>
</evidence>
<feature type="transmembrane region" description="Helical" evidence="5">
    <location>
        <begin position="20"/>
        <end position="44"/>
    </location>
</feature>
<name>A0A931E8J3_9BACT</name>
<reference evidence="6" key="1">
    <citation type="submission" date="2020-11" db="EMBL/GenBank/DDBJ databases">
        <title>Bacterial whole genome sequence for Panacibacter sp. DH6.</title>
        <authorList>
            <person name="Le V."/>
            <person name="Ko S."/>
            <person name="Ahn C.-Y."/>
            <person name="Oh H.-M."/>
        </authorList>
    </citation>
    <scope>NUCLEOTIDE SEQUENCE</scope>
    <source>
        <strain evidence="6">DH6</strain>
    </source>
</reference>
<keyword evidence="7" id="KW-1185">Reference proteome</keyword>
<evidence type="ECO:0000256" key="1">
    <source>
        <dbReference type="ARBA" id="ARBA00004370"/>
    </source>
</evidence>
<dbReference type="RefSeq" id="WP_196991193.1">
    <property type="nucleotide sequence ID" value="NZ_JADWYR010000002.1"/>
</dbReference>
<dbReference type="PANTHER" id="PTHR14948">
    <property type="entry name" value="NG5"/>
    <property type="match status" value="1"/>
</dbReference>
<keyword evidence="3 5" id="KW-1133">Transmembrane helix</keyword>
<evidence type="ECO:0000256" key="3">
    <source>
        <dbReference type="ARBA" id="ARBA00022989"/>
    </source>
</evidence>
<dbReference type="Pfam" id="PF04505">
    <property type="entry name" value="CD225"/>
    <property type="match status" value="1"/>
</dbReference>
<evidence type="ECO:0000256" key="2">
    <source>
        <dbReference type="ARBA" id="ARBA00022692"/>
    </source>
</evidence>